<feature type="compositionally biased region" description="Basic and acidic residues" evidence="14">
    <location>
        <begin position="697"/>
        <end position="713"/>
    </location>
</feature>
<dbReference type="AlphaFoldDB" id="C0VYM1"/>
<dbReference type="GO" id="GO:0009002">
    <property type="term" value="F:serine-type D-Ala-D-Ala carboxypeptidase activity"/>
    <property type="evidence" value="ECO:0007669"/>
    <property type="project" value="UniProtKB-EC"/>
</dbReference>
<evidence type="ECO:0000256" key="5">
    <source>
        <dbReference type="ARBA" id="ARBA00022676"/>
    </source>
</evidence>
<comment type="catalytic activity">
    <reaction evidence="12">
        <text>Preferential cleavage: (Ac)2-L-Lys-D-Ala-|-D-Ala. Also transpeptidation of peptidyl-alanyl moieties that are N-acyl substituents of D-alanine.</text>
        <dbReference type="EC" id="3.4.16.4"/>
    </reaction>
</comment>
<evidence type="ECO:0000256" key="12">
    <source>
        <dbReference type="ARBA" id="ARBA00034000"/>
    </source>
</evidence>
<accession>C0VYM1</accession>
<evidence type="ECO:0000256" key="13">
    <source>
        <dbReference type="ARBA" id="ARBA00049902"/>
    </source>
</evidence>
<dbReference type="eggNOG" id="COG0744">
    <property type="taxonomic scope" value="Bacteria"/>
</dbReference>
<dbReference type="GO" id="GO:0008955">
    <property type="term" value="F:peptidoglycan glycosyltransferase activity"/>
    <property type="evidence" value="ECO:0007669"/>
    <property type="project" value="UniProtKB-EC"/>
</dbReference>
<dbReference type="HOGENOM" id="CLU_006354_2_6_11"/>
<evidence type="ECO:0000256" key="7">
    <source>
        <dbReference type="ARBA" id="ARBA00022801"/>
    </source>
</evidence>
<keyword evidence="8" id="KW-0133">Cell shape</keyword>
<comment type="similarity">
    <text evidence="1">In the C-terminal section; belongs to the transpeptidase family.</text>
</comment>
<keyword evidence="7" id="KW-0378">Hydrolase</keyword>
<dbReference type="GO" id="GO:0008360">
    <property type="term" value="P:regulation of cell shape"/>
    <property type="evidence" value="ECO:0007669"/>
    <property type="project" value="UniProtKB-KW"/>
</dbReference>
<dbReference type="Gene3D" id="1.10.3810.10">
    <property type="entry name" value="Biosynthetic peptidoglycan transglycosylase-like"/>
    <property type="match status" value="1"/>
</dbReference>
<dbReference type="InterPro" id="IPR023346">
    <property type="entry name" value="Lysozyme-like_dom_sf"/>
</dbReference>
<comment type="catalytic activity">
    <reaction evidence="13">
        <text>[GlcNAc-(1-&gt;4)-Mur2Ac(oyl-L-Ala-gamma-D-Glu-L-Lys-D-Ala-D-Ala)](n)-di-trans,octa-cis-undecaprenyl diphosphate + beta-D-GlcNAc-(1-&gt;4)-Mur2Ac(oyl-L-Ala-gamma-D-Glu-L-Lys-D-Ala-D-Ala)-di-trans,octa-cis-undecaprenyl diphosphate = [GlcNAc-(1-&gt;4)-Mur2Ac(oyl-L-Ala-gamma-D-Glu-L-Lys-D-Ala-D-Ala)](n+1)-di-trans,octa-cis-undecaprenyl diphosphate + di-trans,octa-cis-undecaprenyl diphosphate + H(+)</text>
        <dbReference type="Rhea" id="RHEA:23708"/>
        <dbReference type="Rhea" id="RHEA-COMP:9602"/>
        <dbReference type="Rhea" id="RHEA-COMP:9603"/>
        <dbReference type="ChEBI" id="CHEBI:15378"/>
        <dbReference type="ChEBI" id="CHEBI:58405"/>
        <dbReference type="ChEBI" id="CHEBI:60033"/>
        <dbReference type="ChEBI" id="CHEBI:78435"/>
        <dbReference type="EC" id="2.4.99.28"/>
    </reaction>
</comment>
<dbReference type="InterPro" id="IPR012338">
    <property type="entry name" value="Beta-lactam/transpept-like"/>
</dbReference>
<dbReference type="InterPro" id="IPR050396">
    <property type="entry name" value="Glycosyltr_51/Transpeptidase"/>
</dbReference>
<dbReference type="Proteomes" id="UP000010301">
    <property type="component" value="Unassembled WGS sequence"/>
</dbReference>
<protein>
    <submittedName>
        <fullName evidence="18">Transglycosylase</fullName>
    </submittedName>
</protein>
<evidence type="ECO:0000256" key="15">
    <source>
        <dbReference type="SAM" id="SignalP"/>
    </source>
</evidence>
<keyword evidence="9" id="KW-0573">Peptidoglycan synthesis</keyword>
<dbReference type="STRING" id="525245.HMPREF0044_0261"/>
<dbReference type="GO" id="GO:0071555">
    <property type="term" value="P:cell wall organization"/>
    <property type="evidence" value="ECO:0007669"/>
    <property type="project" value="UniProtKB-KW"/>
</dbReference>
<feature type="domain" description="Penicillin-binding protein transpeptidase" evidence="16">
    <location>
        <begin position="369"/>
        <end position="617"/>
    </location>
</feature>
<comment type="similarity">
    <text evidence="2">In the N-terminal section; belongs to the glycosyltransferase 51 family.</text>
</comment>
<proteinExistence type="inferred from homology"/>
<comment type="caution">
    <text evidence="18">The sequence shown here is derived from an EMBL/GenBank/DDBJ whole genome shotgun (WGS) entry which is preliminary data.</text>
</comment>
<feature type="chain" id="PRO_5038761828" evidence="15">
    <location>
        <begin position="29"/>
        <end position="713"/>
    </location>
</feature>
<evidence type="ECO:0000256" key="14">
    <source>
        <dbReference type="SAM" id="MobiDB-lite"/>
    </source>
</evidence>
<evidence type="ECO:0000313" key="18">
    <source>
        <dbReference type="EMBL" id="EEH64524.1"/>
    </source>
</evidence>
<dbReference type="GO" id="GO:0008658">
    <property type="term" value="F:penicillin binding"/>
    <property type="evidence" value="ECO:0007669"/>
    <property type="project" value="InterPro"/>
</dbReference>
<dbReference type="Pfam" id="PF00912">
    <property type="entry name" value="Transgly"/>
    <property type="match status" value="1"/>
</dbReference>
<gene>
    <name evidence="18" type="ORF">HMPREF0044_0261</name>
</gene>
<dbReference type="PANTHER" id="PTHR32282:SF33">
    <property type="entry name" value="PEPTIDOGLYCAN GLYCOSYLTRANSFERASE"/>
    <property type="match status" value="1"/>
</dbReference>
<dbReference type="InterPro" id="IPR036950">
    <property type="entry name" value="PBP_transglycosylase"/>
</dbReference>
<feature type="region of interest" description="Disordered" evidence="14">
    <location>
        <begin position="685"/>
        <end position="713"/>
    </location>
</feature>
<dbReference type="GO" id="GO:0006508">
    <property type="term" value="P:proteolysis"/>
    <property type="evidence" value="ECO:0007669"/>
    <property type="project" value="UniProtKB-KW"/>
</dbReference>
<dbReference type="EMBL" id="ACFG01000004">
    <property type="protein sequence ID" value="EEH64524.1"/>
    <property type="molecule type" value="Genomic_DNA"/>
</dbReference>
<keyword evidence="5" id="KW-0328">Glycosyltransferase</keyword>
<dbReference type="Gene3D" id="3.40.710.10">
    <property type="entry name" value="DD-peptidase/beta-lactamase superfamily"/>
    <property type="match status" value="1"/>
</dbReference>
<evidence type="ECO:0000256" key="3">
    <source>
        <dbReference type="ARBA" id="ARBA00022645"/>
    </source>
</evidence>
<sequence length="713" mass="76702">MSKSKHRQVQKKQYVTLLSAFVTTSVLAGFVTAGIVAPAATVAGITATSAPKVFDSLPAEFDVLPPSEKSTLLSADGKVIASFYAENRIVVPLEDISENLQKAIVAIEDKRFFDHKGIDPEGMARALVNNLQDQSTQGASTLTQQFVKNTLLENGLQSGDQVAIDAATEQTVTRKLKEVRYALALEQKMSKQQILAGYLNISPFGPNVYGAEASAQRYFSHSAKELSVGEAALLAGLVKSPVEYDPLQHPEAAQERRDIVLNEMLRQKKISQEEFDAAIAVPVPDMLKPNLHPQGCAGAGASAYFCDYVIADLLRSDQLGKTVDERRRNLQRGGYTIKTTLDSRLEALAYQAAIDRVPVNAPDGLNSALVATDPRNGHIRAMAQNTIYEAPNDTNPGATFNSFTVGKVHGGQNGFVAASTLKPFTLLEFFRKGHTAWERTGNHSDTFRFDEFKACGQQLGGEVWKVGEAGNKPGSFDAIGATNNSVNRSFAQMATHLDLCDIMNGMKDLGITKQDGSANDPLPANIINTVATPLQMSTAYGAFANAGIVCDPMAITEVLDRDGNPVAKFEPSCRQGTDPVAAKKVTTVLARSASQYSYSSVQIGRPIVAKTGTGEDNANLWVLGGTPQLVTAAWVGRSVESSRSLNGVTLGGVTYNPAYGINVTAPMWRQFMLGAHEGVEVQDFQYGDLGTPPAPPAKKDDKKDAKKDDKKRN</sequence>
<name>C0VYM1_9ACTO</name>
<keyword evidence="4" id="KW-0645">Protease</keyword>
<keyword evidence="6" id="KW-0808">Transferase</keyword>
<keyword evidence="15" id="KW-0732">Signal</keyword>
<evidence type="ECO:0000256" key="2">
    <source>
        <dbReference type="ARBA" id="ARBA00007739"/>
    </source>
</evidence>
<dbReference type="SUPFAM" id="SSF53955">
    <property type="entry name" value="Lysozyme-like"/>
    <property type="match status" value="1"/>
</dbReference>
<dbReference type="GO" id="GO:0009252">
    <property type="term" value="P:peptidoglycan biosynthetic process"/>
    <property type="evidence" value="ECO:0007669"/>
    <property type="project" value="UniProtKB-KW"/>
</dbReference>
<keyword evidence="10" id="KW-0511">Multifunctional enzyme</keyword>
<dbReference type="FunFam" id="1.10.3810.10:FF:000001">
    <property type="entry name" value="Penicillin-binding protein 1A"/>
    <property type="match status" value="1"/>
</dbReference>
<evidence type="ECO:0000256" key="9">
    <source>
        <dbReference type="ARBA" id="ARBA00022984"/>
    </source>
</evidence>
<evidence type="ECO:0000256" key="8">
    <source>
        <dbReference type="ARBA" id="ARBA00022960"/>
    </source>
</evidence>
<keyword evidence="19" id="KW-1185">Reference proteome</keyword>
<evidence type="ECO:0000256" key="11">
    <source>
        <dbReference type="ARBA" id="ARBA00023316"/>
    </source>
</evidence>
<evidence type="ECO:0000256" key="6">
    <source>
        <dbReference type="ARBA" id="ARBA00022679"/>
    </source>
</evidence>
<dbReference type="Pfam" id="PF00905">
    <property type="entry name" value="Transpeptidase"/>
    <property type="match status" value="1"/>
</dbReference>
<feature type="signal peptide" evidence="15">
    <location>
        <begin position="1"/>
        <end position="28"/>
    </location>
</feature>
<evidence type="ECO:0000259" key="17">
    <source>
        <dbReference type="Pfam" id="PF00912"/>
    </source>
</evidence>
<feature type="domain" description="Glycosyl transferase family 51" evidence="17">
    <location>
        <begin position="76"/>
        <end position="264"/>
    </location>
</feature>
<evidence type="ECO:0000256" key="1">
    <source>
        <dbReference type="ARBA" id="ARBA00007090"/>
    </source>
</evidence>
<dbReference type="InterPro" id="IPR001264">
    <property type="entry name" value="Glyco_trans_51"/>
</dbReference>
<dbReference type="GO" id="GO:0030288">
    <property type="term" value="C:outer membrane-bounded periplasmic space"/>
    <property type="evidence" value="ECO:0007669"/>
    <property type="project" value="TreeGrafter"/>
</dbReference>
<keyword evidence="11" id="KW-0961">Cell wall biogenesis/degradation</keyword>
<dbReference type="RefSeq" id="WP_006547258.1">
    <property type="nucleotide sequence ID" value="NZ_DS999545.1"/>
</dbReference>
<dbReference type="OrthoDB" id="9766909at2"/>
<evidence type="ECO:0000259" key="16">
    <source>
        <dbReference type="Pfam" id="PF00905"/>
    </source>
</evidence>
<organism evidence="18 19">
    <name type="scientific">Gleimia coleocanis DSM 15436</name>
    <dbReference type="NCBI Taxonomy" id="525245"/>
    <lineage>
        <taxon>Bacteria</taxon>
        <taxon>Bacillati</taxon>
        <taxon>Actinomycetota</taxon>
        <taxon>Actinomycetes</taxon>
        <taxon>Actinomycetales</taxon>
        <taxon>Actinomycetaceae</taxon>
        <taxon>Gleimia</taxon>
    </lineage>
</organism>
<dbReference type="InterPro" id="IPR001460">
    <property type="entry name" value="PCN-bd_Tpept"/>
</dbReference>
<keyword evidence="3" id="KW-0121">Carboxypeptidase</keyword>
<dbReference type="SUPFAM" id="SSF56601">
    <property type="entry name" value="beta-lactamase/transpeptidase-like"/>
    <property type="match status" value="1"/>
</dbReference>
<evidence type="ECO:0000256" key="10">
    <source>
        <dbReference type="ARBA" id="ARBA00023268"/>
    </source>
</evidence>
<dbReference type="PANTHER" id="PTHR32282">
    <property type="entry name" value="BINDING PROTEIN TRANSPEPTIDASE, PUTATIVE-RELATED"/>
    <property type="match status" value="1"/>
</dbReference>
<reference evidence="18 19" key="1">
    <citation type="submission" date="2009-01" db="EMBL/GenBank/DDBJ databases">
        <authorList>
            <person name="Qin X."/>
            <person name="Bachman B."/>
            <person name="Battles P."/>
            <person name="Bell A."/>
            <person name="Bess C."/>
            <person name="Bickham C."/>
            <person name="Chaboub L."/>
            <person name="Chen D."/>
            <person name="Coyle M."/>
            <person name="Deiros D.R."/>
            <person name="Dinh H."/>
            <person name="Forbes L."/>
            <person name="Fowler G."/>
            <person name="Francisco L."/>
            <person name="Fu Q."/>
            <person name="Gubbala S."/>
            <person name="Hale W."/>
            <person name="Han Y."/>
            <person name="Hemphill L."/>
            <person name="Highlander S.K."/>
            <person name="Hirani K."/>
            <person name="Hogues M."/>
            <person name="Jackson L."/>
            <person name="Jakkamsetti A."/>
            <person name="Javaid M."/>
            <person name="Jiang H."/>
            <person name="Korchina V."/>
            <person name="Kovar C."/>
            <person name="Lara F."/>
            <person name="Lee S."/>
            <person name="Mata R."/>
            <person name="Mathew T."/>
            <person name="Moen C."/>
            <person name="Morales K."/>
            <person name="Munidasa M."/>
            <person name="Nazareth L."/>
            <person name="Ngo R."/>
            <person name="Nguyen L."/>
            <person name="Okwuonu G."/>
            <person name="Ongeri F."/>
            <person name="Patil S."/>
            <person name="Petrosino J."/>
            <person name="Pham C."/>
            <person name="Pham P."/>
            <person name="Pu L.-L."/>
            <person name="Puazo M."/>
            <person name="Raj R."/>
            <person name="Reid J."/>
            <person name="Rouhana J."/>
            <person name="Saada N."/>
            <person name="Shang Y."/>
            <person name="Simmons D."/>
            <person name="Thornton R."/>
            <person name="Warren J."/>
            <person name="Weissenberger G."/>
            <person name="Zhang J."/>
            <person name="Zhang L."/>
            <person name="Zhou C."/>
            <person name="Zhu D."/>
            <person name="Muzny D."/>
            <person name="Worley K."/>
            <person name="Gibbs R."/>
        </authorList>
    </citation>
    <scope>NUCLEOTIDE SEQUENCE [LARGE SCALE GENOMIC DNA]</scope>
    <source>
        <strain evidence="18 19">DSM 15436</strain>
    </source>
</reference>
<evidence type="ECO:0000313" key="19">
    <source>
        <dbReference type="Proteomes" id="UP000010301"/>
    </source>
</evidence>
<evidence type="ECO:0000256" key="4">
    <source>
        <dbReference type="ARBA" id="ARBA00022670"/>
    </source>
</evidence>